<feature type="compositionally biased region" description="Low complexity" evidence="1">
    <location>
        <begin position="362"/>
        <end position="375"/>
    </location>
</feature>
<feature type="compositionally biased region" description="Polar residues" evidence="1">
    <location>
        <begin position="337"/>
        <end position="355"/>
    </location>
</feature>
<feature type="compositionally biased region" description="Low complexity" evidence="1">
    <location>
        <begin position="415"/>
        <end position="426"/>
    </location>
</feature>
<feature type="compositionally biased region" description="Basic and acidic residues" evidence="1">
    <location>
        <begin position="277"/>
        <end position="286"/>
    </location>
</feature>
<evidence type="ECO:0000256" key="1">
    <source>
        <dbReference type="SAM" id="MobiDB-lite"/>
    </source>
</evidence>
<gene>
    <name evidence="2" type="ORF">BN1211_4773</name>
</gene>
<evidence type="ECO:0000313" key="3">
    <source>
        <dbReference type="Proteomes" id="UP000038830"/>
    </source>
</evidence>
<name>A0A0H5C7G3_CYBJN</name>
<feature type="compositionally biased region" description="Polar residues" evidence="1">
    <location>
        <begin position="376"/>
        <end position="385"/>
    </location>
</feature>
<dbReference type="EMBL" id="CDQK01000005">
    <property type="protein sequence ID" value="CEP24058.1"/>
    <property type="molecule type" value="Genomic_DNA"/>
</dbReference>
<protein>
    <submittedName>
        <fullName evidence="2">Uncharacterized protein</fullName>
    </submittedName>
</protein>
<feature type="region of interest" description="Disordered" evidence="1">
    <location>
        <begin position="258"/>
        <end position="286"/>
    </location>
</feature>
<feature type="compositionally biased region" description="Polar residues" evidence="1">
    <location>
        <begin position="139"/>
        <end position="149"/>
    </location>
</feature>
<feature type="region of interest" description="Disordered" evidence="1">
    <location>
        <begin position="404"/>
        <end position="427"/>
    </location>
</feature>
<reference evidence="3" key="1">
    <citation type="journal article" date="2015" name="J. Biotechnol.">
        <title>The structure of the Cyberlindnera jadinii genome and its relation to Candida utilis analyzed by the occurrence of single nucleotide polymorphisms.</title>
        <authorList>
            <person name="Rupp O."/>
            <person name="Brinkrolf K."/>
            <person name="Buerth C."/>
            <person name="Kunigo M."/>
            <person name="Schneider J."/>
            <person name="Jaenicke S."/>
            <person name="Goesmann A."/>
            <person name="Puehler A."/>
            <person name="Jaeger K.-E."/>
            <person name="Ernst J.F."/>
        </authorList>
    </citation>
    <scope>NUCLEOTIDE SEQUENCE [LARGE SCALE GENOMIC DNA]</scope>
    <source>
        <strain evidence="3">ATCC 18201 / CBS 1600 / BCRC 20928 / JCM 3617 / NBRC 0987 / NRRL Y-1542</strain>
    </source>
</reference>
<sequence length="441" mass="48274">MSVYDRFDFEKLERAMDALFVQSQQLPSVPVSSLRGIEVPQVLEPADDEPHSSGPQPVNLDKLMKVTKVLNDGTPSKKVNYASFAEENFDRNISTTKRKSPESSTSKELYNEVQRNSLNFGVDLEEMMTFHKRTQVCKSNRASLRQGSPTRPRFLPSPPASPSFAYEFNNSVMDQSDDTPNSETVSSSTSALMDPFQPEVAMPSPEAICSSPTGPIHQNTIEMSKVRNPPFMNKVEYISIEGTPRESPKTPQRTISFGSIFKSLSSSTTPTPKRSPSRKECHSVEETLEADREFQDYSIPMGRSSYYEQKLELGGVIDSPMSNHSSAASGLMLSRGAVSSHSSLKPTSSGSSHNTPPMVRHASTGAGTGTSTGTSHYTVRTSSPSVAPYLRSPLANNLRYQTSANLPSSEQRHTGSPSLGLSSGRGETVADYRDDTLYTML</sequence>
<dbReference type="Proteomes" id="UP000038830">
    <property type="component" value="Unassembled WGS sequence"/>
</dbReference>
<organism evidence="2 3">
    <name type="scientific">Cyberlindnera jadinii (strain ATCC 18201 / CBS 1600 / BCRC 20928 / JCM 3617 / NBRC 0987 / NRRL Y-1542)</name>
    <name type="common">Torula yeast</name>
    <name type="synonym">Candida utilis</name>
    <dbReference type="NCBI Taxonomy" id="983966"/>
    <lineage>
        <taxon>Eukaryota</taxon>
        <taxon>Fungi</taxon>
        <taxon>Dikarya</taxon>
        <taxon>Ascomycota</taxon>
        <taxon>Saccharomycotina</taxon>
        <taxon>Saccharomycetes</taxon>
        <taxon>Phaffomycetales</taxon>
        <taxon>Phaffomycetaceae</taxon>
        <taxon>Cyberlindnera</taxon>
    </lineage>
</organism>
<feature type="region of interest" description="Disordered" evidence="1">
    <location>
        <begin position="337"/>
        <end position="390"/>
    </location>
</feature>
<feature type="compositionally biased region" description="Low complexity" evidence="1">
    <location>
        <begin position="258"/>
        <end position="274"/>
    </location>
</feature>
<dbReference type="AlphaFoldDB" id="A0A0H5C7G3"/>
<evidence type="ECO:0000313" key="2">
    <source>
        <dbReference type="EMBL" id="CEP24058.1"/>
    </source>
</evidence>
<accession>A0A0H5C7G3</accession>
<proteinExistence type="predicted"/>
<feature type="region of interest" description="Disordered" evidence="1">
    <location>
        <begin position="139"/>
        <end position="162"/>
    </location>
</feature>